<name>A0A8J2QGJ1_9NEOP</name>
<organism evidence="11 12">
    <name type="scientific">Danaus chrysippus</name>
    <name type="common">African queen</name>
    <dbReference type="NCBI Taxonomy" id="151541"/>
    <lineage>
        <taxon>Eukaryota</taxon>
        <taxon>Metazoa</taxon>
        <taxon>Ecdysozoa</taxon>
        <taxon>Arthropoda</taxon>
        <taxon>Hexapoda</taxon>
        <taxon>Insecta</taxon>
        <taxon>Pterygota</taxon>
        <taxon>Neoptera</taxon>
        <taxon>Endopterygota</taxon>
        <taxon>Lepidoptera</taxon>
        <taxon>Glossata</taxon>
        <taxon>Ditrysia</taxon>
        <taxon>Papilionoidea</taxon>
        <taxon>Nymphalidae</taxon>
        <taxon>Danainae</taxon>
        <taxon>Danaini</taxon>
        <taxon>Danaina</taxon>
        <taxon>Danaus</taxon>
        <taxon>Anosia</taxon>
    </lineage>
</organism>
<evidence type="ECO:0000256" key="6">
    <source>
        <dbReference type="ARBA" id="ARBA00022728"/>
    </source>
</evidence>
<accession>A0A8J2QGJ1</accession>
<keyword evidence="4" id="KW-0963">Cytoplasm</keyword>
<dbReference type="GO" id="GO:0008380">
    <property type="term" value="P:RNA splicing"/>
    <property type="evidence" value="ECO:0007669"/>
    <property type="project" value="UniProtKB-KW"/>
</dbReference>
<keyword evidence="12" id="KW-1185">Reference proteome</keyword>
<comment type="similarity">
    <text evidence="3">Belongs to the TSSC4 family.</text>
</comment>
<dbReference type="PANTHER" id="PTHR13445:SF3">
    <property type="entry name" value="U5 SMALL NUCLEAR RIBONUCLEOPROTEIN TSSC4"/>
    <property type="match status" value="1"/>
</dbReference>
<evidence type="ECO:0000256" key="3">
    <source>
        <dbReference type="ARBA" id="ARBA00010362"/>
    </source>
</evidence>
<keyword evidence="5" id="KW-0507">mRNA processing</keyword>
<dbReference type="InterPro" id="IPR029338">
    <property type="entry name" value="TSSC4"/>
</dbReference>
<keyword evidence="7" id="KW-0508">mRNA splicing</keyword>
<dbReference type="GO" id="GO:0005737">
    <property type="term" value="C:cytoplasm"/>
    <property type="evidence" value="ECO:0007669"/>
    <property type="project" value="UniProtKB-SubCell"/>
</dbReference>
<keyword evidence="6" id="KW-0747">Spliceosome</keyword>
<evidence type="ECO:0000313" key="11">
    <source>
        <dbReference type="EMBL" id="CAG9561333.1"/>
    </source>
</evidence>
<evidence type="ECO:0000256" key="9">
    <source>
        <dbReference type="ARBA" id="ARBA00035304"/>
    </source>
</evidence>
<dbReference type="GO" id="GO:0005681">
    <property type="term" value="C:spliceosomal complex"/>
    <property type="evidence" value="ECO:0007669"/>
    <property type="project" value="UniProtKB-KW"/>
</dbReference>
<protein>
    <recommendedName>
        <fullName evidence="9">U5 small nuclear ribonucleoprotein TSSC4</fullName>
    </recommendedName>
</protein>
<evidence type="ECO:0000313" key="12">
    <source>
        <dbReference type="Proteomes" id="UP000789524"/>
    </source>
</evidence>
<dbReference type="Pfam" id="PF15264">
    <property type="entry name" value="TSSC4"/>
    <property type="match status" value="1"/>
</dbReference>
<evidence type="ECO:0000256" key="1">
    <source>
        <dbReference type="ARBA" id="ARBA00004123"/>
    </source>
</evidence>
<comment type="function">
    <text evidence="10">Protein associated with the U5 snRNP, during its maturation and its post-splicing recycling and which is required for spliceosomal tri-snRNP complex assembly in the nucleus. Has a molecular sequestering activity and transiently hinders SNRNP200 binding sites for constitutive splicing factors that intervene later during the assembly of the spliceosome and splicing. Together with its molecular sequestering activity, may also function as a molecular adapter and placeholder, coordinating the assembly of the U5 snRNP and its association with the U4/U6 di-snRNP.</text>
</comment>
<dbReference type="PANTHER" id="PTHR13445">
    <property type="entry name" value="TUMOR SUPPRESSING SUBTRANSFERABLE CANDIDATE 4 TSSC4"/>
    <property type="match status" value="1"/>
</dbReference>
<evidence type="ECO:0000256" key="5">
    <source>
        <dbReference type="ARBA" id="ARBA00022664"/>
    </source>
</evidence>
<dbReference type="EMBL" id="CAKASE010000046">
    <property type="protein sequence ID" value="CAG9561333.1"/>
    <property type="molecule type" value="Genomic_DNA"/>
</dbReference>
<dbReference type="OrthoDB" id="1906282at2759"/>
<comment type="subcellular location">
    <subcellularLocation>
        <location evidence="2">Cytoplasm</location>
    </subcellularLocation>
    <subcellularLocation>
        <location evidence="1">Nucleus</location>
    </subcellularLocation>
</comment>
<evidence type="ECO:0000256" key="8">
    <source>
        <dbReference type="ARBA" id="ARBA00023242"/>
    </source>
</evidence>
<proteinExistence type="inferred from homology"/>
<evidence type="ECO:0000256" key="2">
    <source>
        <dbReference type="ARBA" id="ARBA00004496"/>
    </source>
</evidence>
<evidence type="ECO:0000256" key="4">
    <source>
        <dbReference type="ARBA" id="ARBA00022490"/>
    </source>
</evidence>
<sequence>MSSFHERQKNLFNTLKDAEEQCGYTVKSNADETNFNEIDRRTYQKLKHEMKQFRRKESIFKRQEATLRQCLRSKTQPDYIKNPQKWDYYTLSDVTPDQMSDKTNTETALAFIREMEEREENKNMEVTDDTGAVFKKPVFNISKTIKIKPEEKQQPVYKSNKIIMPEYVVGVSGKKPSNKPVIKNQTITEEKKVELKLNHLYNDDEDECEDFT</sequence>
<dbReference type="GO" id="GO:0006397">
    <property type="term" value="P:mRNA processing"/>
    <property type="evidence" value="ECO:0007669"/>
    <property type="project" value="UniProtKB-KW"/>
</dbReference>
<evidence type="ECO:0000256" key="10">
    <source>
        <dbReference type="ARBA" id="ARBA00045970"/>
    </source>
</evidence>
<reference evidence="11" key="1">
    <citation type="submission" date="2021-09" db="EMBL/GenBank/DDBJ databases">
        <authorList>
            <person name="Martin H S."/>
        </authorList>
    </citation>
    <scope>NUCLEOTIDE SEQUENCE</scope>
</reference>
<keyword evidence="8" id="KW-0539">Nucleus</keyword>
<gene>
    <name evidence="11" type="ORF">DCHRY22_LOCUS2864</name>
</gene>
<comment type="caution">
    <text evidence="11">The sequence shown here is derived from an EMBL/GenBank/DDBJ whole genome shotgun (WGS) entry which is preliminary data.</text>
</comment>
<dbReference type="Proteomes" id="UP000789524">
    <property type="component" value="Unassembled WGS sequence"/>
</dbReference>
<evidence type="ECO:0000256" key="7">
    <source>
        <dbReference type="ARBA" id="ARBA00023187"/>
    </source>
</evidence>
<dbReference type="AlphaFoldDB" id="A0A8J2QGJ1"/>